<sequence>MKISVFLYLCTLYSVASAGTMKPFWAYLPVNNTQKSFTGISSTINMHYGNTTGLFMATSTEFQNSKVAYFGFQPRPGPKGRVSYSVFGEGTYTSHHLCYPGADAGPGVTCQSDFEWVPGRNYTLSSNLVETLDNKSTVWQGWCRDDVTGERTDIGRYTVDASFGLIKNYAAQWLEQYLPPNKEYHQPLFCTPEAGYSTWVPTFYNNGKEYDVWAYYYGAPSSDPKNLDYCEKQQGRSGTNVTFIPGERGYTIQEGLFSHLYH</sequence>
<feature type="signal peptide" evidence="1">
    <location>
        <begin position="1"/>
        <end position="18"/>
    </location>
</feature>
<keyword evidence="3" id="KW-1185">Reference proteome</keyword>
<organism evidence="2 3">
    <name type="scientific">[Candida] anglica</name>
    <dbReference type="NCBI Taxonomy" id="148631"/>
    <lineage>
        <taxon>Eukaryota</taxon>
        <taxon>Fungi</taxon>
        <taxon>Dikarya</taxon>
        <taxon>Ascomycota</taxon>
        <taxon>Saccharomycotina</taxon>
        <taxon>Pichiomycetes</taxon>
        <taxon>Debaryomycetaceae</taxon>
        <taxon>Kurtzmaniella</taxon>
    </lineage>
</organism>
<feature type="chain" id="PRO_5046138486" evidence="1">
    <location>
        <begin position="19"/>
        <end position="262"/>
    </location>
</feature>
<dbReference type="Pfam" id="PF11958">
    <property type="entry name" value="DUF3472"/>
    <property type="match status" value="1"/>
</dbReference>
<evidence type="ECO:0000313" key="3">
    <source>
        <dbReference type="Proteomes" id="UP001497600"/>
    </source>
</evidence>
<dbReference type="EMBL" id="OZ004256">
    <property type="protein sequence ID" value="CAK7905453.1"/>
    <property type="molecule type" value="Genomic_DNA"/>
</dbReference>
<gene>
    <name evidence="2" type="ORF">CAAN4_D14136</name>
</gene>
<dbReference type="Proteomes" id="UP001497600">
    <property type="component" value="Chromosome D"/>
</dbReference>
<evidence type="ECO:0000256" key="1">
    <source>
        <dbReference type="SAM" id="SignalP"/>
    </source>
</evidence>
<dbReference type="InterPro" id="IPR021862">
    <property type="entry name" value="DUF3472"/>
</dbReference>
<protein>
    <submittedName>
        <fullName evidence="2">Uncharacterized protein</fullName>
    </submittedName>
</protein>
<accession>A0ABP0EEB2</accession>
<reference evidence="2 3" key="1">
    <citation type="submission" date="2024-01" db="EMBL/GenBank/DDBJ databases">
        <authorList>
            <consortium name="Genoscope - CEA"/>
            <person name="William W."/>
        </authorList>
    </citation>
    <scope>NUCLEOTIDE SEQUENCE [LARGE SCALE GENOMIC DNA]</scope>
    <source>
        <strain evidence="2 3">29B2s-10</strain>
    </source>
</reference>
<evidence type="ECO:0000313" key="2">
    <source>
        <dbReference type="EMBL" id="CAK7905453.1"/>
    </source>
</evidence>
<proteinExistence type="predicted"/>
<keyword evidence="1" id="KW-0732">Signal</keyword>
<name>A0ABP0EEB2_9ASCO</name>